<feature type="signal peptide" evidence="1">
    <location>
        <begin position="1"/>
        <end position="19"/>
    </location>
</feature>
<reference evidence="2" key="2">
    <citation type="submission" date="2020-09" db="EMBL/GenBank/DDBJ databases">
        <title>Reference genome assembly for Australian Ascochyta lentis isolate Al4.</title>
        <authorList>
            <person name="Lee R.C."/>
            <person name="Farfan-Caceres L.M."/>
            <person name="Debler J.W."/>
            <person name="Williams A.H."/>
            <person name="Henares B.M."/>
        </authorList>
    </citation>
    <scope>NUCLEOTIDE SEQUENCE</scope>
    <source>
        <strain evidence="2">Al4</strain>
    </source>
</reference>
<dbReference type="OrthoDB" id="3734810at2759"/>
<dbReference type="Proteomes" id="UP000651452">
    <property type="component" value="Unassembled WGS sequence"/>
</dbReference>
<keyword evidence="3" id="KW-1185">Reference proteome</keyword>
<evidence type="ECO:0000313" key="3">
    <source>
        <dbReference type="Proteomes" id="UP000651452"/>
    </source>
</evidence>
<reference evidence="2" key="1">
    <citation type="submission" date="2018-12" db="EMBL/GenBank/DDBJ databases">
        <authorList>
            <person name="Syme R.A."/>
            <person name="Farfan-Caceres L."/>
            <person name="Lichtenzveig J."/>
        </authorList>
    </citation>
    <scope>NUCLEOTIDE SEQUENCE</scope>
    <source>
        <strain evidence="2">Al4</strain>
    </source>
</reference>
<organism evidence="2 3">
    <name type="scientific">Ascochyta lentis</name>
    <dbReference type="NCBI Taxonomy" id="205686"/>
    <lineage>
        <taxon>Eukaryota</taxon>
        <taxon>Fungi</taxon>
        <taxon>Dikarya</taxon>
        <taxon>Ascomycota</taxon>
        <taxon>Pezizomycotina</taxon>
        <taxon>Dothideomycetes</taxon>
        <taxon>Pleosporomycetidae</taxon>
        <taxon>Pleosporales</taxon>
        <taxon>Pleosporineae</taxon>
        <taxon>Didymellaceae</taxon>
        <taxon>Ascochyta</taxon>
    </lineage>
</organism>
<evidence type="ECO:0000313" key="2">
    <source>
        <dbReference type="EMBL" id="KAF9694724.1"/>
    </source>
</evidence>
<sequence>MQLFNTLLFITIAASSANAACIIAGSIDPNCCWGGKNNVDACNRQGACSVAGDTENYCAKFGITPEQCGADCCDTRTGWGKPCPKGRNACDRKTGCPFR</sequence>
<protein>
    <submittedName>
        <fullName evidence="2">Uncharacterized protein</fullName>
    </submittedName>
</protein>
<feature type="chain" id="PRO_5033994193" evidence="1">
    <location>
        <begin position="20"/>
        <end position="99"/>
    </location>
</feature>
<proteinExistence type="predicted"/>
<dbReference type="EMBL" id="RZGK01000013">
    <property type="protein sequence ID" value="KAF9694724.1"/>
    <property type="molecule type" value="Genomic_DNA"/>
</dbReference>
<accession>A0A8H7J0S8</accession>
<comment type="caution">
    <text evidence="2">The sequence shown here is derived from an EMBL/GenBank/DDBJ whole genome shotgun (WGS) entry which is preliminary data.</text>
</comment>
<evidence type="ECO:0000256" key="1">
    <source>
        <dbReference type="SAM" id="SignalP"/>
    </source>
</evidence>
<keyword evidence="1" id="KW-0732">Signal</keyword>
<name>A0A8H7J0S8_9PLEO</name>
<gene>
    <name evidence="2" type="ORF">EKO04_007348</name>
</gene>
<dbReference type="AlphaFoldDB" id="A0A8H7J0S8"/>